<proteinExistence type="predicted"/>
<evidence type="ECO:0000313" key="2">
    <source>
        <dbReference type="Proteomes" id="UP000006352"/>
    </source>
</evidence>
<dbReference type="OrthoDB" id="2790890at2759"/>
<dbReference type="EMBL" id="HE797452">
    <property type="protein sequence ID" value="CCM06687.1"/>
    <property type="molecule type" value="Genomic_DNA"/>
</dbReference>
<protein>
    <submittedName>
        <fullName evidence="1">Uncharacterized protein</fullName>
    </submittedName>
</protein>
<dbReference type="RefSeq" id="XP_012185970.1">
    <property type="nucleotide sequence ID" value="XM_012330580.1"/>
</dbReference>
<dbReference type="InParanoid" id="J4I3L8"/>
<keyword evidence="2" id="KW-1185">Reference proteome</keyword>
<dbReference type="Proteomes" id="UP000006352">
    <property type="component" value="Unassembled WGS sequence"/>
</dbReference>
<name>J4I3L8_9APHY</name>
<dbReference type="HOGENOM" id="CLU_036316_0_0_1"/>
<sequence>MDKQEVYRPINTLGEDPERWGAIKTKLPRIELLRLWRCEWETERLHSQVFLYVTLTFGSAIKLKLFYVAFRSVVVFGRLMRALPRLSSLAFHRVQFKRGYHVAGAVRMPGSRRLDAADLRYSDDISDFFVSIGAHLRHLTCYRRDFEKHSELLTVSAESLLFLKIYLRIDLTPAVNLRILSVNGNLDDIAKAVSVLLRMSVPKLVEVTVGSWLLYVKTPVSVQDILNTVYDDCFVQMDHTLSGKQFPALGKITFLLRYVGRRSVSEVMDVIFESSWGTLLASNLPALHASGGVL</sequence>
<dbReference type="AlphaFoldDB" id="J4I3L8"/>
<dbReference type="GeneID" id="24101587"/>
<organism evidence="1 2">
    <name type="scientific">Fibroporia radiculosa</name>
    <dbReference type="NCBI Taxonomy" id="599839"/>
    <lineage>
        <taxon>Eukaryota</taxon>
        <taxon>Fungi</taxon>
        <taxon>Dikarya</taxon>
        <taxon>Basidiomycota</taxon>
        <taxon>Agaricomycotina</taxon>
        <taxon>Agaricomycetes</taxon>
        <taxon>Polyporales</taxon>
        <taxon>Fibroporiaceae</taxon>
        <taxon>Fibroporia</taxon>
    </lineage>
</organism>
<accession>J4I3L8</accession>
<reference evidence="1 2" key="1">
    <citation type="journal article" date="2012" name="Appl. Environ. Microbiol.">
        <title>Short-read sequencing for genomic analysis of the brown rot fungus Fibroporia radiculosa.</title>
        <authorList>
            <person name="Tang J.D."/>
            <person name="Perkins A.D."/>
            <person name="Sonstegard T.S."/>
            <person name="Schroeder S.G."/>
            <person name="Burgess S.C."/>
            <person name="Diehl S.V."/>
        </authorList>
    </citation>
    <scope>NUCLEOTIDE SEQUENCE [LARGE SCALE GENOMIC DNA]</scope>
    <source>
        <strain evidence="1 2">TFFH 294</strain>
    </source>
</reference>
<gene>
    <name evidence="1" type="ORF">FIBRA_08974</name>
</gene>
<evidence type="ECO:0000313" key="1">
    <source>
        <dbReference type="EMBL" id="CCM06687.1"/>
    </source>
</evidence>